<accession>A0A0V8QEC2</accession>
<keyword evidence="3" id="KW-1185">Reference proteome</keyword>
<evidence type="ECO:0000313" key="2">
    <source>
        <dbReference type="EMBL" id="KSV58409.1"/>
    </source>
</evidence>
<dbReference type="AlphaFoldDB" id="A0A0V8QEC2"/>
<reference evidence="2 3" key="1">
    <citation type="submission" date="2015-11" db="EMBL/GenBank/DDBJ databases">
        <title>Butyribacter intestini gen. nov., sp. nov., a butyric acid-producing bacterium of the family Lachnospiraceae isolated from the human faeces.</title>
        <authorList>
            <person name="Zou Y."/>
            <person name="Xue W."/>
            <person name="Luo G."/>
            <person name="Lv M."/>
        </authorList>
    </citation>
    <scope>NUCLEOTIDE SEQUENCE [LARGE SCALE GENOMIC DNA]</scope>
    <source>
        <strain evidence="2 3">ACET-33324</strain>
    </source>
</reference>
<dbReference type="GO" id="GO:0005975">
    <property type="term" value="P:carbohydrate metabolic process"/>
    <property type="evidence" value="ECO:0007669"/>
    <property type="project" value="InterPro"/>
</dbReference>
<dbReference type="EMBL" id="LNAM01000174">
    <property type="protein sequence ID" value="KSV58409.1"/>
    <property type="molecule type" value="Genomic_DNA"/>
</dbReference>
<sequence length="94" mass="11300">MYFFAQCLDIWLHGVHPPYVEKKLEGNRDYKDMISFRKKCFMNLANAGKFSSDRTIRDYWEEVWKQSFVLIFKKGKECRYYSVFATITTLFSVS</sequence>
<dbReference type="Proteomes" id="UP000054874">
    <property type="component" value="Unassembled WGS sequence"/>
</dbReference>
<dbReference type="STRING" id="290052.ASU35_13065"/>
<proteinExistence type="inferred from homology"/>
<evidence type="ECO:0000256" key="1">
    <source>
        <dbReference type="ARBA" id="ARBA00006047"/>
    </source>
</evidence>
<protein>
    <submittedName>
        <fullName evidence="2">Uncharacterized protein</fullName>
    </submittedName>
</protein>
<organism evidence="2 3">
    <name type="scientific">Acetivibrio ethanolgignens</name>
    <dbReference type="NCBI Taxonomy" id="290052"/>
    <lineage>
        <taxon>Bacteria</taxon>
        <taxon>Bacillati</taxon>
        <taxon>Bacillota</taxon>
        <taxon>Clostridia</taxon>
        <taxon>Eubacteriales</taxon>
        <taxon>Oscillospiraceae</taxon>
        <taxon>Acetivibrio</taxon>
    </lineage>
</organism>
<gene>
    <name evidence="2" type="ORF">ASU35_13065</name>
</gene>
<dbReference type="SUPFAM" id="SSF53756">
    <property type="entry name" value="UDP-Glycosyltransferase/glycogen phosphorylase"/>
    <property type="match status" value="1"/>
</dbReference>
<dbReference type="Pfam" id="PF00343">
    <property type="entry name" value="Phosphorylase"/>
    <property type="match status" value="1"/>
</dbReference>
<comment type="caution">
    <text evidence="2">The sequence shown here is derived from an EMBL/GenBank/DDBJ whole genome shotgun (WGS) entry which is preliminary data.</text>
</comment>
<dbReference type="RefSeq" id="WP_058353338.1">
    <property type="nucleotide sequence ID" value="NZ_CABMMD010000174.1"/>
</dbReference>
<dbReference type="GO" id="GO:0008184">
    <property type="term" value="F:glycogen phosphorylase activity"/>
    <property type="evidence" value="ECO:0007669"/>
    <property type="project" value="InterPro"/>
</dbReference>
<evidence type="ECO:0000313" key="3">
    <source>
        <dbReference type="Proteomes" id="UP000054874"/>
    </source>
</evidence>
<comment type="similarity">
    <text evidence="1">Belongs to the glycogen phosphorylase family.</text>
</comment>
<dbReference type="InterPro" id="IPR000811">
    <property type="entry name" value="Glyco_trans_35"/>
</dbReference>
<name>A0A0V8QEC2_9FIRM</name>